<dbReference type="GO" id="GO:0048027">
    <property type="term" value="F:mRNA 5'-UTR binding"/>
    <property type="evidence" value="ECO:0007669"/>
    <property type="project" value="UniProtKB-UniRule"/>
</dbReference>
<dbReference type="NCBIfam" id="TIGR00202">
    <property type="entry name" value="csrA"/>
    <property type="match status" value="1"/>
</dbReference>
<keyword evidence="5" id="KW-1005">Bacterial flagellum biogenesis</keyword>
<dbReference type="GO" id="GO:0006109">
    <property type="term" value="P:regulation of carbohydrate metabolic process"/>
    <property type="evidence" value="ECO:0007669"/>
    <property type="project" value="InterPro"/>
</dbReference>
<evidence type="ECO:0000313" key="6">
    <source>
        <dbReference type="EMBL" id="QTX31474.1"/>
    </source>
</evidence>
<dbReference type="KEGG" id="aram:KAR29_08850"/>
<protein>
    <recommendedName>
        <fullName evidence="5">Translational regulator CsrA</fullName>
    </recommendedName>
</protein>
<comment type="subunit">
    <text evidence="5">Homodimer; the beta-strands of each monomer intercalate to form a hydrophobic core, while the alpha-helices form wings that extend away from the core.</text>
</comment>
<dbReference type="GO" id="GO:0006402">
    <property type="term" value="P:mRNA catabolic process"/>
    <property type="evidence" value="ECO:0007669"/>
    <property type="project" value="InterPro"/>
</dbReference>
<keyword evidence="7" id="KW-1185">Reference proteome</keyword>
<dbReference type="PANTHER" id="PTHR34984">
    <property type="entry name" value="CARBON STORAGE REGULATOR"/>
    <property type="match status" value="1"/>
</dbReference>
<dbReference type="NCBIfam" id="NF002469">
    <property type="entry name" value="PRK01712.1"/>
    <property type="match status" value="1"/>
</dbReference>
<dbReference type="GO" id="GO:0044781">
    <property type="term" value="P:bacterial-type flagellum organization"/>
    <property type="evidence" value="ECO:0007669"/>
    <property type="project" value="UniProtKB-KW"/>
</dbReference>
<dbReference type="Gene3D" id="2.60.40.4380">
    <property type="entry name" value="Translational regulator CsrA"/>
    <property type="match status" value="1"/>
</dbReference>
<proteinExistence type="inferred from homology"/>
<name>A0A9Q7ADK7_9BACT</name>
<dbReference type="InterPro" id="IPR036107">
    <property type="entry name" value="CsrA_sf"/>
</dbReference>
<dbReference type="Pfam" id="PF02599">
    <property type="entry name" value="CsrA"/>
    <property type="match status" value="1"/>
</dbReference>
<evidence type="ECO:0000256" key="2">
    <source>
        <dbReference type="ARBA" id="ARBA00022491"/>
    </source>
</evidence>
<comment type="subcellular location">
    <subcellularLocation>
        <location evidence="5">Cytoplasm</location>
    </subcellularLocation>
</comment>
<dbReference type="GO" id="GO:1902208">
    <property type="term" value="P:regulation of bacterial-type flagellum assembly"/>
    <property type="evidence" value="ECO:0007669"/>
    <property type="project" value="UniProtKB-UniRule"/>
</dbReference>
<keyword evidence="3 5" id="KW-0810">Translation regulation</keyword>
<gene>
    <name evidence="5 6" type="primary">csrA</name>
    <name evidence="6" type="ORF">KAR29_08850</name>
</gene>
<dbReference type="FunFam" id="2.60.40.4380:FF:000002">
    <property type="entry name" value="Translational regulator CsrA"/>
    <property type="match status" value="1"/>
</dbReference>
<evidence type="ECO:0000256" key="5">
    <source>
        <dbReference type="HAMAP-Rule" id="MF_00167"/>
    </source>
</evidence>
<keyword evidence="2 5" id="KW-0678">Repressor</keyword>
<reference evidence="7" key="1">
    <citation type="submission" date="2021-04" db="EMBL/GenBank/DDBJ databases">
        <title>A novel Synergistetes isolate from a pyrite-forming mixed culture.</title>
        <authorList>
            <person name="Bunk B."/>
            <person name="Sproer C."/>
            <person name="Spring S."/>
            <person name="Pester M."/>
        </authorList>
    </citation>
    <scope>NUCLEOTIDE SEQUENCE [LARGE SCALE GENOMIC DNA]</scope>
    <source>
        <strain evidence="7">J.5.4.2-T.3.5.2</strain>
    </source>
</reference>
<evidence type="ECO:0000313" key="7">
    <source>
        <dbReference type="Proteomes" id="UP000671879"/>
    </source>
</evidence>
<dbReference type="AlphaFoldDB" id="A0A9Q7ADK7"/>
<keyword evidence="4 5" id="KW-0694">RNA-binding</keyword>
<keyword evidence="1 5" id="KW-0963">Cytoplasm</keyword>
<comment type="function">
    <text evidence="5">A translational regulator that binds mRNA to regulate translation initiation and/or mRNA stability. Usually binds in the 5'-UTR at or near the Shine-Dalgarno sequence preventing ribosome-binding, thus repressing translation. Its main target seems to be the major flagellin gene, while its function is anatagonized by FliW.</text>
</comment>
<dbReference type="EMBL" id="CP072943">
    <property type="protein sequence ID" value="QTX31474.1"/>
    <property type="molecule type" value="Genomic_DNA"/>
</dbReference>
<accession>A0A9Q7ADK7</accession>
<organism evidence="6 7">
    <name type="scientific">Aminithiophilus ramosus</name>
    <dbReference type="NCBI Taxonomy" id="3029084"/>
    <lineage>
        <taxon>Bacteria</taxon>
        <taxon>Thermotogati</taxon>
        <taxon>Synergistota</taxon>
        <taxon>Synergistia</taxon>
        <taxon>Synergistales</taxon>
        <taxon>Aminithiophilaceae</taxon>
        <taxon>Aminithiophilus</taxon>
    </lineage>
</organism>
<comment type="similarity">
    <text evidence="5">Belongs to the CsrA/RsmA family.</text>
</comment>
<evidence type="ECO:0000256" key="4">
    <source>
        <dbReference type="ARBA" id="ARBA00022884"/>
    </source>
</evidence>
<dbReference type="GO" id="GO:0045947">
    <property type="term" value="P:negative regulation of translational initiation"/>
    <property type="evidence" value="ECO:0007669"/>
    <property type="project" value="UniProtKB-UniRule"/>
</dbReference>
<dbReference type="Proteomes" id="UP000671879">
    <property type="component" value="Chromosome"/>
</dbReference>
<evidence type="ECO:0000256" key="1">
    <source>
        <dbReference type="ARBA" id="ARBA00022490"/>
    </source>
</evidence>
<dbReference type="SUPFAM" id="SSF117130">
    <property type="entry name" value="CsrA-like"/>
    <property type="match status" value="1"/>
</dbReference>
<evidence type="ECO:0000256" key="3">
    <source>
        <dbReference type="ARBA" id="ARBA00022845"/>
    </source>
</evidence>
<sequence length="76" mass="8525">MLALSRKKGESLLIGDDIEVVVVDVKGDQVRLGIKAPRDYVILRSELVDAVRLANRRAAQVAFVPADLLKKRREDR</sequence>
<dbReference type="HAMAP" id="MF_00167">
    <property type="entry name" value="CsrA"/>
    <property type="match status" value="1"/>
</dbReference>
<dbReference type="InterPro" id="IPR003751">
    <property type="entry name" value="CsrA"/>
</dbReference>
<dbReference type="RefSeq" id="WP_274372640.1">
    <property type="nucleotide sequence ID" value="NZ_CP072943.1"/>
</dbReference>
<dbReference type="PANTHER" id="PTHR34984:SF1">
    <property type="entry name" value="CARBON STORAGE REGULATOR"/>
    <property type="match status" value="1"/>
</dbReference>
<dbReference type="GO" id="GO:0005829">
    <property type="term" value="C:cytosol"/>
    <property type="evidence" value="ECO:0007669"/>
    <property type="project" value="TreeGrafter"/>
</dbReference>